<proteinExistence type="predicted"/>
<accession>A0ABQ8U8Q1</accession>
<reference evidence="1" key="1">
    <citation type="journal article" date="2022" name="bioRxiv">
        <title>Genomics of Preaxostyla Flagellates Illuminates Evolutionary Transitions and the Path Towards Mitochondrial Loss.</title>
        <authorList>
            <person name="Novak L.V.F."/>
            <person name="Treitli S.C."/>
            <person name="Pyrih J."/>
            <person name="Halakuc P."/>
            <person name="Pipaliya S.V."/>
            <person name="Vacek V."/>
            <person name="Brzon O."/>
            <person name="Soukal P."/>
            <person name="Eme L."/>
            <person name="Dacks J.B."/>
            <person name="Karnkowska A."/>
            <person name="Elias M."/>
            <person name="Hampl V."/>
        </authorList>
    </citation>
    <scope>NUCLEOTIDE SEQUENCE</scope>
    <source>
        <strain evidence="1">RCP-MX</strain>
    </source>
</reference>
<dbReference type="EMBL" id="JAPMOS010000300">
    <property type="protein sequence ID" value="KAJ4453195.1"/>
    <property type="molecule type" value="Genomic_DNA"/>
</dbReference>
<protein>
    <submittedName>
        <fullName evidence="1">Uncharacterized protein</fullName>
    </submittedName>
</protein>
<name>A0ABQ8U8Q1_9EUKA</name>
<comment type="caution">
    <text evidence="1">The sequence shown here is derived from an EMBL/GenBank/DDBJ whole genome shotgun (WGS) entry which is preliminary data.</text>
</comment>
<keyword evidence="2" id="KW-1185">Reference proteome</keyword>
<gene>
    <name evidence="1" type="ORF">PAPYR_12402</name>
</gene>
<evidence type="ECO:0000313" key="2">
    <source>
        <dbReference type="Proteomes" id="UP001141327"/>
    </source>
</evidence>
<sequence>MSAHDLVDPSKRWVRMNFDRNHVGYVASGDRTDNVEEDWETMLSTLDPAAMNYVHFKVNDTESALLFLMSDRVSVSVKIRANATKETFRNLIHANFCYEMDDLGVSIDILRHRFPVMK</sequence>
<organism evidence="1 2">
    <name type="scientific">Paratrimastix pyriformis</name>
    <dbReference type="NCBI Taxonomy" id="342808"/>
    <lineage>
        <taxon>Eukaryota</taxon>
        <taxon>Metamonada</taxon>
        <taxon>Preaxostyla</taxon>
        <taxon>Paratrimastigidae</taxon>
        <taxon>Paratrimastix</taxon>
    </lineage>
</organism>
<dbReference type="Proteomes" id="UP001141327">
    <property type="component" value="Unassembled WGS sequence"/>
</dbReference>
<evidence type="ECO:0000313" key="1">
    <source>
        <dbReference type="EMBL" id="KAJ4453195.1"/>
    </source>
</evidence>